<feature type="transmembrane region" description="Helical" evidence="9">
    <location>
        <begin position="331"/>
        <end position="358"/>
    </location>
</feature>
<feature type="transmembrane region" description="Helical" evidence="9">
    <location>
        <begin position="130"/>
        <end position="154"/>
    </location>
</feature>
<keyword evidence="2" id="KW-0813">Transport</keyword>
<dbReference type="InterPro" id="IPR027417">
    <property type="entry name" value="P-loop_NTPase"/>
</dbReference>
<keyword evidence="6 9" id="KW-1133">Transmembrane helix</keyword>
<dbReference type="GO" id="GO:0016887">
    <property type="term" value="F:ATP hydrolysis activity"/>
    <property type="evidence" value="ECO:0007669"/>
    <property type="project" value="InterPro"/>
</dbReference>
<dbReference type="AlphaFoldDB" id="A0A9D1NNX0"/>
<feature type="transmembrane region" description="Helical" evidence="9">
    <location>
        <begin position="213"/>
        <end position="231"/>
    </location>
</feature>
<evidence type="ECO:0000256" key="4">
    <source>
        <dbReference type="ARBA" id="ARBA00022741"/>
    </source>
</evidence>
<evidence type="ECO:0000256" key="5">
    <source>
        <dbReference type="ARBA" id="ARBA00022840"/>
    </source>
</evidence>
<dbReference type="Gene3D" id="3.40.50.300">
    <property type="entry name" value="P-loop containing nucleotide triphosphate hydrolases"/>
    <property type="match status" value="1"/>
</dbReference>
<protein>
    <submittedName>
        <fullName evidence="12">ABC transporter ATP-binding protein</fullName>
    </submittedName>
</protein>
<organism evidence="12 13">
    <name type="scientific">Candidatus Faeciplasma avium</name>
    <dbReference type="NCBI Taxonomy" id="2840798"/>
    <lineage>
        <taxon>Bacteria</taxon>
        <taxon>Bacillati</taxon>
        <taxon>Bacillota</taxon>
        <taxon>Clostridia</taxon>
        <taxon>Eubacteriales</taxon>
        <taxon>Oscillospiraceae</taxon>
        <taxon>Oscillospiraceae incertae sedis</taxon>
        <taxon>Candidatus Faeciplasma</taxon>
    </lineage>
</organism>
<evidence type="ECO:0000256" key="6">
    <source>
        <dbReference type="ARBA" id="ARBA00022989"/>
    </source>
</evidence>
<comment type="caution">
    <text evidence="12">The sequence shown here is derived from an EMBL/GenBank/DDBJ whole genome shotgun (WGS) entry which is preliminary data.</text>
</comment>
<evidence type="ECO:0000313" key="12">
    <source>
        <dbReference type="EMBL" id="HIV10140.1"/>
    </source>
</evidence>
<dbReference type="CDD" id="cd03254">
    <property type="entry name" value="ABCC_Glucan_exporter_like"/>
    <property type="match status" value="1"/>
</dbReference>
<dbReference type="FunFam" id="3.40.50.300:FF:000287">
    <property type="entry name" value="Multidrug ABC transporter ATP-binding protein"/>
    <property type="match status" value="1"/>
</dbReference>
<dbReference type="InterPro" id="IPR003439">
    <property type="entry name" value="ABC_transporter-like_ATP-bd"/>
</dbReference>
<name>A0A9D1NNX0_9FIRM</name>
<feature type="domain" description="ABC transporter" evidence="10">
    <location>
        <begin position="413"/>
        <end position="647"/>
    </location>
</feature>
<sequence>MARSLEALKKQYNTSASESRRGPGGPGGPGPRGRGGPRMGRSSLKHGTASIKRLLRYLGKYRLRIVVILLCMLVNTVASLCGGYMMAPIINKLTYAISGMEQPLSTIESLADRAIALLAGDTGGTTAGEIMTYVISAIAIFAVIYAVGVITSYLQAKMMLVVSQGTIESIRNDLFAKLQKLPVRYFDQNPTGDIMSSFTNDIDNIDMMINNSLTSIISGVVNLVGTFVFMITTNWILTLVTVLFIPLFTLGGGAIAKISSKYYTGQQAALGAVNGYTEETVTGQKVVKVFNHESTAVEEFSLLNRDMREKQFRAQFYGSIMGPIMGNTSQISYGVTVGVGALLMVFGRLSTGALQLFAQYSKSFSMPINNISQQMSTIFAALAGAERVFDVMDAQPEAPDPEGALSEGIKGDVVLKDVTFGYIPGKTVLKHISLYAKPGQKIAFVGSTGAGKTTITNLLNRFYDVDSGEILIDGRDVKEYKREYLRENIAMVLQDTHLFTGTVRENIRYGRLDATDEEVVAAAKTASAHSFIMRLENGYDTVLESDGANLSQGQRQLLNIARAALSKAPILVLDEATSSVDTRTERHIEHGMDRLMKNRTTFVIAHRLSTVRNANAIMVLENGEIIERGDHDDLLEQRGRYYELYTGVKELD</sequence>
<dbReference type="PROSITE" id="PS00211">
    <property type="entry name" value="ABC_TRANSPORTER_1"/>
    <property type="match status" value="1"/>
</dbReference>
<dbReference type="InterPro" id="IPR036640">
    <property type="entry name" value="ABC1_TM_sf"/>
</dbReference>
<dbReference type="SUPFAM" id="SSF90123">
    <property type="entry name" value="ABC transporter transmembrane region"/>
    <property type="match status" value="1"/>
</dbReference>
<evidence type="ECO:0000256" key="2">
    <source>
        <dbReference type="ARBA" id="ARBA00022448"/>
    </source>
</evidence>
<keyword evidence="4" id="KW-0547">Nucleotide-binding</keyword>
<keyword evidence="7 9" id="KW-0472">Membrane</keyword>
<dbReference type="InterPro" id="IPR017871">
    <property type="entry name" value="ABC_transporter-like_CS"/>
</dbReference>
<feature type="compositionally biased region" description="Gly residues" evidence="8">
    <location>
        <begin position="22"/>
        <end position="38"/>
    </location>
</feature>
<evidence type="ECO:0000259" key="11">
    <source>
        <dbReference type="PROSITE" id="PS50929"/>
    </source>
</evidence>
<keyword evidence="5 12" id="KW-0067">ATP-binding</keyword>
<dbReference type="GO" id="GO:0005524">
    <property type="term" value="F:ATP binding"/>
    <property type="evidence" value="ECO:0007669"/>
    <property type="project" value="UniProtKB-KW"/>
</dbReference>
<dbReference type="Pfam" id="PF00005">
    <property type="entry name" value="ABC_tran"/>
    <property type="match status" value="1"/>
</dbReference>
<evidence type="ECO:0000259" key="10">
    <source>
        <dbReference type="PROSITE" id="PS50893"/>
    </source>
</evidence>
<feature type="transmembrane region" description="Helical" evidence="9">
    <location>
        <begin position="63"/>
        <end position="85"/>
    </location>
</feature>
<reference evidence="12" key="1">
    <citation type="submission" date="2020-10" db="EMBL/GenBank/DDBJ databases">
        <authorList>
            <person name="Gilroy R."/>
        </authorList>
    </citation>
    <scope>NUCLEOTIDE SEQUENCE</scope>
    <source>
        <strain evidence="12">1370</strain>
    </source>
</reference>
<dbReference type="PROSITE" id="PS50929">
    <property type="entry name" value="ABC_TM1F"/>
    <property type="match status" value="1"/>
</dbReference>
<gene>
    <name evidence="12" type="ORF">IAD28_00370</name>
</gene>
<proteinExistence type="predicted"/>
<dbReference type="GO" id="GO:0015421">
    <property type="term" value="F:ABC-type oligopeptide transporter activity"/>
    <property type="evidence" value="ECO:0007669"/>
    <property type="project" value="TreeGrafter"/>
</dbReference>
<feature type="transmembrane region" description="Helical" evidence="9">
    <location>
        <begin position="237"/>
        <end position="256"/>
    </location>
</feature>
<evidence type="ECO:0000256" key="3">
    <source>
        <dbReference type="ARBA" id="ARBA00022692"/>
    </source>
</evidence>
<dbReference type="SUPFAM" id="SSF52540">
    <property type="entry name" value="P-loop containing nucleoside triphosphate hydrolases"/>
    <property type="match status" value="1"/>
</dbReference>
<evidence type="ECO:0000313" key="13">
    <source>
        <dbReference type="Proteomes" id="UP000823960"/>
    </source>
</evidence>
<dbReference type="InterPro" id="IPR011527">
    <property type="entry name" value="ABC1_TM_dom"/>
</dbReference>
<evidence type="ECO:0000256" key="9">
    <source>
        <dbReference type="SAM" id="Phobius"/>
    </source>
</evidence>
<dbReference type="SMART" id="SM00382">
    <property type="entry name" value="AAA"/>
    <property type="match status" value="1"/>
</dbReference>
<dbReference type="Pfam" id="PF00664">
    <property type="entry name" value="ABC_membrane"/>
    <property type="match status" value="1"/>
</dbReference>
<comment type="subcellular location">
    <subcellularLocation>
        <location evidence="1">Cell membrane</location>
        <topology evidence="1">Multi-pass membrane protein</topology>
    </subcellularLocation>
</comment>
<dbReference type="Proteomes" id="UP000823960">
    <property type="component" value="Unassembled WGS sequence"/>
</dbReference>
<dbReference type="Gene3D" id="1.20.1560.10">
    <property type="entry name" value="ABC transporter type 1, transmembrane domain"/>
    <property type="match status" value="1"/>
</dbReference>
<evidence type="ECO:0000256" key="8">
    <source>
        <dbReference type="SAM" id="MobiDB-lite"/>
    </source>
</evidence>
<dbReference type="InterPro" id="IPR039421">
    <property type="entry name" value="Type_1_exporter"/>
</dbReference>
<feature type="region of interest" description="Disordered" evidence="8">
    <location>
        <begin position="1"/>
        <end position="44"/>
    </location>
</feature>
<feature type="domain" description="ABC transmembrane type-1" evidence="11">
    <location>
        <begin position="66"/>
        <end position="380"/>
    </location>
</feature>
<dbReference type="PROSITE" id="PS50893">
    <property type="entry name" value="ABC_TRANSPORTER_2"/>
    <property type="match status" value="1"/>
</dbReference>
<dbReference type="PANTHER" id="PTHR43394:SF1">
    <property type="entry name" value="ATP-BINDING CASSETTE SUB-FAMILY B MEMBER 10, MITOCHONDRIAL"/>
    <property type="match status" value="1"/>
</dbReference>
<reference evidence="12" key="2">
    <citation type="journal article" date="2021" name="PeerJ">
        <title>Extensive microbial diversity within the chicken gut microbiome revealed by metagenomics and culture.</title>
        <authorList>
            <person name="Gilroy R."/>
            <person name="Ravi A."/>
            <person name="Getino M."/>
            <person name="Pursley I."/>
            <person name="Horton D.L."/>
            <person name="Alikhan N.F."/>
            <person name="Baker D."/>
            <person name="Gharbi K."/>
            <person name="Hall N."/>
            <person name="Watson M."/>
            <person name="Adriaenssens E.M."/>
            <person name="Foster-Nyarko E."/>
            <person name="Jarju S."/>
            <person name="Secka A."/>
            <person name="Antonio M."/>
            <person name="Oren A."/>
            <person name="Chaudhuri R.R."/>
            <person name="La Ragione R."/>
            <person name="Hildebrand F."/>
            <person name="Pallen M.J."/>
        </authorList>
    </citation>
    <scope>NUCLEOTIDE SEQUENCE</scope>
    <source>
        <strain evidence="12">1370</strain>
    </source>
</reference>
<dbReference type="InterPro" id="IPR003593">
    <property type="entry name" value="AAA+_ATPase"/>
</dbReference>
<evidence type="ECO:0000256" key="1">
    <source>
        <dbReference type="ARBA" id="ARBA00004651"/>
    </source>
</evidence>
<dbReference type="GO" id="GO:0005886">
    <property type="term" value="C:plasma membrane"/>
    <property type="evidence" value="ECO:0007669"/>
    <property type="project" value="UniProtKB-SubCell"/>
</dbReference>
<dbReference type="EMBL" id="DVOL01000005">
    <property type="protein sequence ID" value="HIV10140.1"/>
    <property type="molecule type" value="Genomic_DNA"/>
</dbReference>
<keyword evidence="3 9" id="KW-0812">Transmembrane</keyword>
<dbReference type="CDD" id="cd18547">
    <property type="entry name" value="ABC_6TM_Tm288_like"/>
    <property type="match status" value="1"/>
</dbReference>
<dbReference type="PANTHER" id="PTHR43394">
    <property type="entry name" value="ATP-DEPENDENT PERMEASE MDL1, MITOCHONDRIAL"/>
    <property type="match status" value="1"/>
</dbReference>
<evidence type="ECO:0000256" key="7">
    <source>
        <dbReference type="ARBA" id="ARBA00023136"/>
    </source>
</evidence>
<accession>A0A9D1NNX0</accession>